<evidence type="ECO:0000313" key="9">
    <source>
        <dbReference type="EMBL" id="TEB12980.1"/>
    </source>
</evidence>
<comment type="similarity">
    <text evidence="2 8">Belongs to the 4-toluene sulfonate uptake permease (TSUP) (TC 2.A.102) family.</text>
</comment>
<keyword evidence="7 8" id="KW-0472">Membrane</keyword>
<dbReference type="Proteomes" id="UP000297597">
    <property type="component" value="Unassembled WGS sequence"/>
</dbReference>
<dbReference type="PANTHER" id="PTHR30269">
    <property type="entry name" value="TRANSMEMBRANE PROTEIN YFCA"/>
    <property type="match status" value="1"/>
</dbReference>
<name>A0A4Y7RW38_9FIRM</name>
<comment type="subcellular location">
    <subcellularLocation>
        <location evidence="1 8">Cell membrane</location>
        <topology evidence="1 8">Multi-pass membrane protein</topology>
    </subcellularLocation>
</comment>
<evidence type="ECO:0000256" key="7">
    <source>
        <dbReference type="ARBA" id="ARBA00023136"/>
    </source>
</evidence>
<sequence>MATFFTISWFIAALMVILAMALQALTGFGSALILVPLLVLIYDTHTAIELTMIIAFYSLALLSLRVRKEILIPMVSRLFLGSIAGIFCGAYAFIFFEATWLKIIIAFTTLVFSLLLYLNLVPNRSTGFLAETMVGMASGFLGTSVGMPGPPVVLFLNYKGLPKEHFRATVSAYFSLVYLVSIIVLVSKQVLNLQIIIIAVSLLPFALLGNLMGFLIFPRISQDFFQRGIPILVAFLAVYSLVTTFF</sequence>
<dbReference type="Pfam" id="PF01925">
    <property type="entry name" value="TauE"/>
    <property type="match status" value="1"/>
</dbReference>
<evidence type="ECO:0000313" key="10">
    <source>
        <dbReference type="Proteomes" id="UP000297597"/>
    </source>
</evidence>
<keyword evidence="6 8" id="KW-1133">Transmembrane helix</keyword>
<feature type="transmembrane region" description="Helical" evidence="8">
    <location>
        <begin position="6"/>
        <end position="35"/>
    </location>
</feature>
<evidence type="ECO:0000256" key="8">
    <source>
        <dbReference type="RuleBase" id="RU363041"/>
    </source>
</evidence>
<feature type="transmembrane region" description="Helical" evidence="8">
    <location>
        <begin position="47"/>
        <end position="66"/>
    </location>
</feature>
<comment type="caution">
    <text evidence="9">The sequence shown here is derived from an EMBL/GenBank/DDBJ whole genome shotgun (WGS) entry which is preliminary data.</text>
</comment>
<gene>
    <name evidence="9" type="ORF">Pmgp_00618</name>
</gene>
<dbReference type="EMBL" id="QFFZ01000004">
    <property type="protein sequence ID" value="TEB12980.1"/>
    <property type="molecule type" value="Genomic_DNA"/>
</dbReference>
<feature type="transmembrane region" description="Helical" evidence="8">
    <location>
        <begin position="193"/>
        <end position="217"/>
    </location>
</feature>
<dbReference type="GO" id="GO:0005886">
    <property type="term" value="C:plasma membrane"/>
    <property type="evidence" value="ECO:0007669"/>
    <property type="project" value="UniProtKB-SubCell"/>
</dbReference>
<evidence type="ECO:0000256" key="6">
    <source>
        <dbReference type="ARBA" id="ARBA00022989"/>
    </source>
</evidence>
<dbReference type="OrthoDB" id="7843147at2"/>
<dbReference type="InterPro" id="IPR052017">
    <property type="entry name" value="TSUP"/>
</dbReference>
<keyword evidence="5 8" id="KW-0812">Transmembrane</keyword>
<evidence type="ECO:0000256" key="2">
    <source>
        <dbReference type="ARBA" id="ARBA00009142"/>
    </source>
</evidence>
<dbReference type="PANTHER" id="PTHR30269:SF37">
    <property type="entry name" value="MEMBRANE TRANSPORTER PROTEIN"/>
    <property type="match status" value="1"/>
</dbReference>
<evidence type="ECO:0000256" key="5">
    <source>
        <dbReference type="ARBA" id="ARBA00022692"/>
    </source>
</evidence>
<feature type="transmembrane region" description="Helical" evidence="8">
    <location>
        <begin position="78"/>
        <end position="96"/>
    </location>
</feature>
<keyword evidence="4 8" id="KW-1003">Cell membrane</keyword>
<feature type="transmembrane region" description="Helical" evidence="8">
    <location>
        <begin position="224"/>
        <end position="242"/>
    </location>
</feature>
<organism evidence="9 10">
    <name type="scientific">Pelotomaculum propionicicum</name>
    <dbReference type="NCBI Taxonomy" id="258475"/>
    <lineage>
        <taxon>Bacteria</taxon>
        <taxon>Bacillati</taxon>
        <taxon>Bacillota</taxon>
        <taxon>Clostridia</taxon>
        <taxon>Eubacteriales</taxon>
        <taxon>Desulfotomaculaceae</taxon>
        <taxon>Pelotomaculum</taxon>
    </lineage>
</organism>
<reference evidence="9 10" key="1">
    <citation type="journal article" date="2018" name="Environ. Microbiol.">
        <title>Novel energy conservation strategies and behaviour of Pelotomaculum schinkii driving syntrophic propionate catabolism.</title>
        <authorList>
            <person name="Hidalgo-Ahumada C.A.P."/>
            <person name="Nobu M.K."/>
            <person name="Narihiro T."/>
            <person name="Tamaki H."/>
            <person name="Liu W.T."/>
            <person name="Kamagata Y."/>
            <person name="Stams A.J.M."/>
            <person name="Imachi H."/>
            <person name="Sousa D.Z."/>
        </authorList>
    </citation>
    <scope>NUCLEOTIDE SEQUENCE [LARGE SCALE GENOMIC DNA]</scope>
    <source>
        <strain evidence="9 10">MGP</strain>
    </source>
</reference>
<protein>
    <recommendedName>
        <fullName evidence="8">Probable membrane transporter protein</fullName>
    </recommendedName>
</protein>
<proteinExistence type="inferred from homology"/>
<keyword evidence="10" id="KW-1185">Reference proteome</keyword>
<evidence type="ECO:0000256" key="3">
    <source>
        <dbReference type="ARBA" id="ARBA00022448"/>
    </source>
</evidence>
<keyword evidence="3" id="KW-0813">Transport</keyword>
<evidence type="ECO:0000256" key="1">
    <source>
        <dbReference type="ARBA" id="ARBA00004651"/>
    </source>
</evidence>
<feature type="transmembrane region" description="Helical" evidence="8">
    <location>
        <begin position="103"/>
        <end position="121"/>
    </location>
</feature>
<evidence type="ECO:0000256" key="4">
    <source>
        <dbReference type="ARBA" id="ARBA00022475"/>
    </source>
</evidence>
<dbReference type="InterPro" id="IPR002781">
    <property type="entry name" value="TM_pro_TauE-like"/>
</dbReference>
<feature type="transmembrane region" description="Helical" evidence="8">
    <location>
        <begin position="168"/>
        <end position="187"/>
    </location>
</feature>
<accession>A0A4Y7RW38</accession>
<feature type="transmembrane region" description="Helical" evidence="8">
    <location>
        <begin position="133"/>
        <end position="156"/>
    </location>
</feature>
<dbReference type="AlphaFoldDB" id="A0A4Y7RW38"/>